<dbReference type="GO" id="GO:0009116">
    <property type="term" value="P:nucleoside metabolic process"/>
    <property type="evidence" value="ECO:0007669"/>
    <property type="project" value="InterPro"/>
</dbReference>
<dbReference type="STRING" id="454130.A0A0U5FS97"/>
<dbReference type="OrthoDB" id="1577640at2759"/>
<evidence type="ECO:0000313" key="2">
    <source>
        <dbReference type="Proteomes" id="UP000054771"/>
    </source>
</evidence>
<dbReference type="Proteomes" id="UP000054771">
    <property type="component" value="Unassembled WGS sequence"/>
</dbReference>
<dbReference type="InterPro" id="IPR035994">
    <property type="entry name" value="Nucleoside_phosphorylase_sf"/>
</dbReference>
<dbReference type="PANTHER" id="PTHR46082">
    <property type="entry name" value="ATP/GTP-BINDING PROTEIN-RELATED"/>
    <property type="match status" value="1"/>
</dbReference>
<dbReference type="SUPFAM" id="SSF53167">
    <property type="entry name" value="Purine and uridine phosphorylases"/>
    <property type="match status" value="1"/>
</dbReference>
<keyword evidence="2" id="KW-1185">Reference proteome</keyword>
<name>A0A0U5FS97_ASPCI</name>
<organism evidence="1 2">
    <name type="scientific">Aspergillus calidoustus</name>
    <dbReference type="NCBI Taxonomy" id="454130"/>
    <lineage>
        <taxon>Eukaryota</taxon>
        <taxon>Fungi</taxon>
        <taxon>Dikarya</taxon>
        <taxon>Ascomycota</taxon>
        <taxon>Pezizomycotina</taxon>
        <taxon>Eurotiomycetes</taxon>
        <taxon>Eurotiomycetidae</taxon>
        <taxon>Eurotiales</taxon>
        <taxon>Aspergillaceae</taxon>
        <taxon>Aspergillus</taxon>
        <taxon>Aspergillus subgen. Nidulantes</taxon>
    </lineage>
</organism>
<proteinExistence type="predicted"/>
<protein>
    <recommendedName>
        <fullName evidence="3">Nucleoside phosphorylase domain-containing protein</fullName>
    </recommendedName>
</protein>
<sequence length="309" mass="33517">MREKSKWPHSPLLESAGAIVLGYNKDAGWIWDDFGEPEKGDLPVSDDDSDKEAILDSGIGSSITIVSSLPASASEALPLLTHADHKTAIIWALPKELLAIRVLLDIEQAGLGRHEDDHNTYALGRMGGHNVVTACLPCDGYGMNAALKVALDMEKSFPAVKRHLALRTALSLIQSDPHLPEELLKKYVQGIVDLRPEYGAPDKDQGQLFGPSAQHVHGNQVIKDVTVRDQIGDQLNPLCCEMEGAGVMVTQQCLIIRGICDYADSQKNDQWHNYAAATAAAYAKLFLSYIPDLPVVVGVQEVVGPLQNV</sequence>
<dbReference type="PANTHER" id="PTHR46082:SF11">
    <property type="entry name" value="AAA+ ATPASE DOMAIN-CONTAINING PROTEIN-RELATED"/>
    <property type="match status" value="1"/>
</dbReference>
<dbReference type="InterPro" id="IPR053137">
    <property type="entry name" value="NLR-like"/>
</dbReference>
<accession>A0A0U5FS97</accession>
<evidence type="ECO:0008006" key="3">
    <source>
        <dbReference type="Google" id="ProtNLM"/>
    </source>
</evidence>
<dbReference type="OMA" id="PLCCEME"/>
<evidence type="ECO:0000313" key="1">
    <source>
        <dbReference type="EMBL" id="CEL01118.1"/>
    </source>
</evidence>
<gene>
    <name evidence="1" type="ORF">ASPCAL00710</name>
</gene>
<dbReference type="AlphaFoldDB" id="A0A0U5FS97"/>
<dbReference type="Gene3D" id="3.40.50.1580">
    <property type="entry name" value="Nucleoside phosphorylase domain"/>
    <property type="match status" value="2"/>
</dbReference>
<reference evidence="2" key="1">
    <citation type="journal article" date="2016" name="Genome Announc.">
        <title>Draft genome sequences of fungus Aspergillus calidoustus.</title>
        <authorList>
            <person name="Horn F."/>
            <person name="Linde J."/>
            <person name="Mattern D.J."/>
            <person name="Walther G."/>
            <person name="Guthke R."/>
            <person name="Scherlach K."/>
            <person name="Martin K."/>
            <person name="Brakhage A.A."/>
            <person name="Petzke L."/>
            <person name="Valiante V."/>
        </authorList>
    </citation>
    <scope>NUCLEOTIDE SEQUENCE [LARGE SCALE GENOMIC DNA]</scope>
    <source>
        <strain evidence="2">SF006504</strain>
    </source>
</reference>
<dbReference type="GO" id="GO:0003824">
    <property type="term" value="F:catalytic activity"/>
    <property type="evidence" value="ECO:0007669"/>
    <property type="project" value="InterPro"/>
</dbReference>
<dbReference type="EMBL" id="CDMC01000001">
    <property type="protein sequence ID" value="CEL01118.1"/>
    <property type="molecule type" value="Genomic_DNA"/>
</dbReference>